<proteinExistence type="predicted"/>
<name>A0A371H4D6_MUCPR</name>
<accession>A0A371H4D6</accession>
<organism evidence="1 2">
    <name type="scientific">Mucuna pruriens</name>
    <name type="common">Velvet bean</name>
    <name type="synonym">Dolichos pruriens</name>
    <dbReference type="NCBI Taxonomy" id="157652"/>
    <lineage>
        <taxon>Eukaryota</taxon>
        <taxon>Viridiplantae</taxon>
        <taxon>Streptophyta</taxon>
        <taxon>Embryophyta</taxon>
        <taxon>Tracheophyta</taxon>
        <taxon>Spermatophyta</taxon>
        <taxon>Magnoliopsida</taxon>
        <taxon>eudicotyledons</taxon>
        <taxon>Gunneridae</taxon>
        <taxon>Pentapetalae</taxon>
        <taxon>rosids</taxon>
        <taxon>fabids</taxon>
        <taxon>Fabales</taxon>
        <taxon>Fabaceae</taxon>
        <taxon>Papilionoideae</taxon>
        <taxon>50 kb inversion clade</taxon>
        <taxon>NPAAA clade</taxon>
        <taxon>indigoferoid/millettioid clade</taxon>
        <taxon>Phaseoleae</taxon>
        <taxon>Mucuna</taxon>
    </lineage>
</organism>
<keyword evidence="2" id="KW-1185">Reference proteome</keyword>
<dbReference type="Proteomes" id="UP000257109">
    <property type="component" value="Unassembled WGS sequence"/>
</dbReference>
<comment type="caution">
    <text evidence="1">The sequence shown here is derived from an EMBL/GenBank/DDBJ whole genome shotgun (WGS) entry which is preliminary data.</text>
</comment>
<sequence>MSCYHKKIYYFGVLNDASTSLPTASLLSSSTRYKHFSTTFAIVEGETMDVWFFFLRNLRRLAIPPTMDFLNIR</sequence>
<gene>
    <name evidence="1" type="ORF">CR513_19713</name>
</gene>
<evidence type="ECO:0000313" key="2">
    <source>
        <dbReference type="Proteomes" id="UP000257109"/>
    </source>
</evidence>
<protein>
    <submittedName>
        <fullName evidence="1">Uncharacterized protein</fullName>
    </submittedName>
</protein>
<reference evidence="1" key="1">
    <citation type="submission" date="2018-05" db="EMBL/GenBank/DDBJ databases">
        <title>Draft genome of Mucuna pruriens seed.</title>
        <authorList>
            <person name="Nnadi N.E."/>
            <person name="Vos R."/>
            <person name="Hasami M.H."/>
            <person name="Devisetty U.K."/>
            <person name="Aguiy J.C."/>
        </authorList>
    </citation>
    <scope>NUCLEOTIDE SEQUENCE [LARGE SCALE GENOMIC DNA]</scope>
    <source>
        <strain evidence="1">JCA_2017</strain>
    </source>
</reference>
<dbReference type="AlphaFoldDB" id="A0A371H4D6"/>
<feature type="non-terminal residue" evidence="1">
    <location>
        <position position="1"/>
    </location>
</feature>
<evidence type="ECO:0000313" key="1">
    <source>
        <dbReference type="EMBL" id="RDX97513.1"/>
    </source>
</evidence>
<dbReference type="EMBL" id="QJKJ01003637">
    <property type="protein sequence ID" value="RDX97513.1"/>
    <property type="molecule type" value="Genomic_DNA"/>
</dbReference>